<dbReference type="GO" id="GO:0006438">
    <property type="term" value="P:valyl-tRNA aminoacylation"/>
    <property type="evidence" value="ECO:0007669"/>
    <property type="project" value="InterPro"/>
</dbReference>
<dbReference type="PANTHER" id="PTHR11946:SF93">
    <property type="entry name" value="VALINE--TRNA LIGASE, CHLOROPLASTIC_MITOCHONDRIAL 2"/>
    <property type="match status" value="1"/>
</dbReference>
<dbReference type="PANTHER" id="PTHR11946">
    <property type="entry name" value="VALYL-TRNA SYNTHETASES"/>
    <property type="match status" value="1"/>
</dbReference>
<evidence type="ECO:0000256" key="5">
    <source>
        <dbReference type="ARBA" id="ARBA00022917"/>
    </source>
</evidence>
<evidence type="ECO:0000256" key="7">
    <source>
        <dbReference type="ARBA" id="ARBA00029936"/>
    </source>
</evidence>
<dbReference type="Gene3D" id="1.10.730.10">
    <property type="entry name" value="Isoleucyl-tRNA Synthetase, Domain 1"/>
    <property type="match status" value="1"/>
</dbReference>
<dbReference type="InterPro" id="IPR013155">
    <property type="entry name" value="M/V/L/I-tRNA-synth_anticd-bd"/>
</dbReference>
<dbReference type="GO" id="GO:0004832">
    <property type="term" value="F:valine-tRNA ligase activity"/>
    <property type="evidence" value="ECO:0007669"/>
    <property type="project" value="UniProtKB-EC"/>
</dbReference>
<name>A0A6J7SKN8_9ZZZZ</name>
<dbReference type="InterPro" id="IPR002303">
    <property type="entry name" value="Valyl-tRNA_ligase"/>
</dbReference>
<accession>A0A6J7SKN8</accession>
<evidence type="ECO:0000256" key="8">
    <source>
        <dbReference type="ARBA" id="ARBA00047552"/>
    </source>
</evidence>
<dbReference type="Pfam" id="PF08264">
    <property type="entry name" value="Anticodon_1"/>
    <property type="match status" value="1"/>
</dbReference>
<dbReference type="AlphaFoldDB" id="A0A6J7SKN8"/>
<dbReference type="EC" id="6.1.1.9" evidence="1"/>
<sequence>MKVGRRLSIKLLNASKFALSFGEGSGTGDSSESETQATQTRAQTSAITEPLDLAMVATLAKLVADATAAFESFDYARALERTEQFFWPFCDDYLELVKGRAYGTEGQEPSAATQSARASLALALSTLHRLFAPFLPFTTEEVWSWWMEGSVHRATWPDAAELQQIAADGNPAALEIAAQVLSELRGAKSAAKVRMGSPIQQATISDNSERLALFATVAVDVADAGKVEELLTATADTLLVETRIEPPTA</sequence>
<feature type="compositionally biased region" description="Low complexity" evidence="9">
    <location>
        <begin position="28"/>
        <end position="44"/>
    </location>
</feature>
<organism evidence="11">
    <name type="scientific">freshwater metagenome</name>
    <dbReference type="NCBI Taxonomy" id="449393"/>
    <lineage>
        <taxon>unclassified sequences</taxon>
        <taxon>metagenomes</taxon>
        <taxon>ecological metagenomes</taxon>
    </lineage>
</organism>
<keyword evidence="6" id="KW-0030">Aminoacyl-tRNA synthetase</keyword>
<evidence type="ECO:0000259" key="10">
    <source>
        <dbReference type="Pfam" id="PF08264"/>
    </source>
</evidence>
<dbReference type="InterPro" id="IPR033705">
    <property type="entry name" value="Anticodon_Ia_Val"/>
</dbReference>
<evidence type="ECO:0000256" key="3">
    <source>
        <dbReference type="ARBA" id="ARBA00022741"/>
    </source>
</evidence>
<dbReference type="SUPFAM" id="SSF47323">
    <property type="entry name" value="Anticodon-binding domain of a subclass of class I aminoacyl-tRNA synthetases"/>
    <property type="match status" value="1"/>
</dbReference>
<keyword evidence="4" id="KW-0067">ATP-binding</keyword>
<evidence type="ECO:0000256" key="6">
    <source>
        <dbReference type="ARBA" id="ARBA00023146"/>
    </source>
</evidence>
<keyword evidence="3" id="KW-0547">Nucleotide-binding</keyword>
<proteinExistence type="predicted"/>
<dbReference type="GO" id="GO:0005829">
    <property type="term" value="C:cytosol"/>
    <property type="evidence" value="ECO:0007669"/>
    <property type="project" value="TreeGrafter"/>
</dbReference>
<reference evidence="11" key="1">
    <citation type="submission" date="2020-05" db="EMBL/GenBank/DDBJ databases">
        <authorList>
            <person name="Chiriac C."/>
            <person name="Salcher M."/>
            <person name="Ghai R."/>
            <person name="Kavagutti S V."/>
        </authorList>
    </citation>
    <scope>NUCLEOTIDE SEQUENCE</scope>
</reference>
<dbReference type="InterPro" id="IPR009080">
    <property type="entry name" value="tRNAsynth_Ia_anticodon-bd"/>
</dbReference>
<dbReference type="EMBL" id="CAFBPW010000349">
    <property type="protein sequence ID" value="CAB5041835.1"/>
    <property type="molecule type" value="Genomic_DNA"/>
</dbReference>
<dbReference type="CDD" id="cd07962">
    <property type="entry name" value="Anticodon_Ia_Val"/>
    <property type="match status" value="1"/>
</dbReference>
<keyword evidence="2" id="KW-0436">Ligase</keyword>
<feature type="region of interest" description="Disordered" evidence="9">
    <location>
        <begin position="23"/>
        <end position="44"/>
    </location>
</feature>
<keyword evidence="5" id="KW-0648">Protein biosynthesis</keyword>
<evidence type="ECO:0000256" key="4">
    <source>
        <dbReference type="ARBA" id="ARBA00022840"/>
    </source>
</evidence>
<evidence type="ECO:0000256" key="2">
    <source>
        <dbReference type="ARBA" id="ARBA00022598"/>
    </source>
</evidence>
<evidence type="ECO:0000256" key="9">
    <source>
        <dbReference type="SAM" id="MobiDB-lite"/>
    </source>
</evidence>
<feature type="domain" description="Methionyl/Valyl/Leucyl/Isoleucyl-tRNA synthetase anticodon-binding" evidence="10">
    <location>
        <begin position="54"/>
        <end position="200"/>
    </location>
</feature>
<comment type="catalytic activity">
    <reaction evidence="8">
        <text>tRNA(Val) + L-valine + ATP = L-valyl-tRNA(Val) + AMP + diphosphate</text>
        <dbReference type="Rhea" id="RHEA:10704"/>
        <dbReference type="Rhea" id="RHEA-COMP:9672"/>
        <dbReference type="Rhea" id="RHEA-COMP:9708"/>
        <dbReference type="ChEBI" id="CHEBI:30616"/>
        <dbReference type="ChEBI" id="CHEBI:33019"/>
        <dbReference type="ChEBI" id="CHEBI:57762"/>
        <dbReference type="ChEBI" id="CHEBI:78442"/>
        <dbReference type="ChEBI" id="CHEBI:78537"/>
        <dbReference type="ChEBI" id="CHEBI:456215"/>
        <dbReference type="EC" id="6.1.1.9"/>
    </reaction>
</comment>
<evidence type="ECO:0000256" key="1">
    <source>
        <dbReference type="ARBA" id="ARBA00013169"/>
    </source>
</evidence>
<evidence type="ECO:0000313" key="11">
    <source>
        <dbReference type="EMBL" id="CAB5041835.1"/>
    </source>
</evidence>
<dbReference type="GO" id="GO:0005524">
    <property type="term" value="F:ATP binding"/>
    <property type="evidence" value="ECO:0007669"/>
    <property type="project" value="UniProtKB-KW"/>
</dbReference>
<protein>
    <recommendedName>
        <fullName evidence="1">valine--tRNA ligase</fullName>
        <ecNumber evidence="1">6.1.1.9</ecNumber>
    </recommendedName>
    <alternativeName>
        <fullName evidence="7">Valyl-tRNA synthetase</fullName>
    </alternativeName>
</protein>
<gene>
    <name evidence="11" type="ORF">UFOPK4173_02028</name>
</gene>